<dbReference type="PANTHER" id="PTHR30154">
    <property type="entry name" value="LEUCINE-RESPONSIVE REGULATORY PROTEIN"/>
    <property type="match status" value="1"/>
</dbReference>
<dbReference type="SMART" id="SM00344">
    <property type="entry name" value="HTH_ASNC"/>
    <property type="match status" value="1"/>
</dbReference>
<dbReference type="InterPro" id="IPR011008">
    <property type="entry name" value="Dimeric_a/b-barrel"/>
</dbReference>
<evidence type="ECO:0000313" key="6">
    <source>
        <dbReference type="Proteomes" id="UP000631694"/>
    </source>
</evidence>
<dbReference type="GO" id="GO:0006355">
    <property type="term" value="P:regulation of DNA-templated transcription"/>
    <property type="evidence" value="ECO:0007669"/>
    <property type="project" value="UniProtKB-ARBA"/>
</dbReference>
<comment type="caution">
    <text evidence="5">The sequence shown here is derived from an EMBL/GenBank/DDBJ whole genome shotgun (WGS) entry which is preliminary data.</text>
</comment>
<dbReference type="Pfam" id="PF13412">
    <property type="entry name" value="HTH_24"/>
    <property type="match status" value="1"/>
</dbReference>
<dbReference type="CDD" id="cd00090">
    <property type="entry name" value="HTH_ARSR"/>
    <property type="match status" value="1"/>
</dbReference>
<dbReference type="InterPro" id="IPR019888">
    <property type="entry name" value="Tscrpt_reg_AsnC-like"/>
</dbReference>
<dbReference type="EMBL" id="JADZLT010000042">
    <property type="protein sequence ID" value="MBH0237362.1"/>
    <property type="molecule type" value="Genomic_DNA"/>
</dbReference>
<dbReference type="PRINTS" id="PR00033">
    <property type="entry name" value="HTHASNC"/>
</dbReference>
<name>A0A931HZ09_9HYPH</name>
<dbReference type="GO" id="GO:0005829">
    <property type="term" value="C:cytosol"/>
    <property type="evidence" value="ECO:0007669"/>
    <property type="project" value="TreeGrafter"/>
</dbReference>
<dbReference type="InterPro" id="IPR019885">
    <property type="entry name" value="Tscrpt_reg_HTH_AsnC-type_CS"/>
</dbReference>
<dbReference type="Gene3D" id="3.30.70.920">
    <property type="match status" value="1"/>
</dbReference>
<evidence type="ECO:0000313" key="5">
    <source>
        <dbReference type="EMBL" id="MBH0237362.1"/>
    </source>
</evidence>
<dbReference type="InterPro" id="IPR036390">
    <property type="entry name" value="WH_DNA-bd_sf"/>
</dbReference>
<dbReference type="SUPFAM" id="SSF54909">
    <property type="entry name" value="Dimeric alpha+beta barrel"/>
    <property type="match status" value="1"/>
</dbReference>
<keyword evidence="2" id="KW-0238">DNA-binding</keyword>
<dbReference type="InterPro" id="IPR011991">
    <property type="entry name" value="ArsR-like_HTH"/>
</dbReference>
<feature type="domain" description="HTH asnC-type" evidence="4">
    <location>
        <begin position="11"/>
        <end position="72"/>
    </location>
</feature>
<dbReference type="InterPro" id="IPR036388">
    <property type="entry name" value="WH-like_DNA-bd_sf"/>
</dbReference>
<gene>
    <name evidence="5" type="ORF">I5731_05965</name>
</gene>
<dbReference type="RefSeq" id="WP_197310453.1">
    <property type="nucleotide sequence ID" value="NZ_JADZLT010000042.1"/>
</dbReference>
<accession>A0A931HZ09</accession>
<protein>
    <submittedName>
        <fullName evidence="5">Lrp/AsnC family transcriptional regulator</fullName>
    </submittedName>
</protein>
<dbReference type="GO" id="GO:0043565">
    <property type="term" value="F:sequence-specific DNA binding"/>
    <property type="evidence" value="ECO:0007669"/>
    <property type="project" value="InterPro"/>
</dbReference>
<evidence type="ECO:0000256" key="3">
    <source>
        <dbReference type="ARBA" id="ARBA00023163"/>
    </source>
</evidence>
<dbReference type="AlphaFoldDB" id="A0A931HZ09"/>
<keyword evidence="3" id="KW-0804">Transcription</keyword>
<evidence type="ECO:0000256" key="1">
    <source>
        <dbReference type="ARBA" id="ARBA00023015"/>
    </source>
</evidence>
<dbReference type="InterPro" id="IPR019887">
    <property type="entry name" value="Tscrpt_reg_AsnC/Lrp_C"/>
</dbReference>
<organism evidence="5 6">
    <name type="scientific">Methylobrevis albus</name>
    <dbReference type="NCBI Taxonomy" id="2793297"/>
    <lineage>
        <taxon>Bacteria</taxon>
        <taxon>Pseudomonadati</taxon>
        <taxon>Pseudomonadota</taxon>
        <taxon>Alphaproteobacteria</taxon>
        <taxon>Hyphomicrobiales</taxon>
        <taxon>Pleomorphomonadaceae</taxon>
        <taxon>Methylobrevis</taxon>
    </lineage>
</organism>
<keyword evidence="6" id="KW-1185">Reference proteome</keyword>
<dbReference type="SUPFAM" id="SSF46785">
    <property type="entry name" value="Winged helix' DNA-binding domain"/>
    <property type="match status" value="1"/>
</dbReference>
<dbReference type="InterPro" id="IPR000485">
    <property type="entry name" value="AsnC-type_HTH_dom"/>
</dbReference>
<sequence>MTKPKHAVRAVDAIDTRILTILDAEARISLSELAGRIGLSAPSTSDRLRRLVDAGVIHAFTIEIDPEALGYPIRALVRVRPLPGRLRIVQKMIEDLPYVVECDKVTGDEAFLARLYARSIPHLDEMLEALADDAVTHTTIIKGSPVRRRLPPLG</sequence>
<keyword evidence="1" id="KW-0805">Transcription regulation</keyword>
<proteinExistence type="predicted"/>
<dbReference type="PROSITE" id="PS50956">
    <property type="entry name" value="HTH_ASNC_2"/>
    <property type="match status" value="1"/>
</dbReference>
<evidence type="ECO:0000259" key="4">
    <source>
        <dbReference type="PROSITE" id="PS50956"/>
    </source>
</evidence>
<reference evidence="5" key="1">
    <citation type="submission" date="2020-12" db="EMBL/GenBank/DDBJ databases">
        <title>Methylobrevis albus sp. nov., isolated from fresh water lack sediment.</title>
        <authorList>
            <person name="Zou Q."/>
        </authorList>
    </citation>
    <scope>NUCLEOTIDE SEQUENCE</scope>
    <source>
        <strain evidence="5">L22</strain>
    </source>
</reference>
<dbReference type="Gene3D" id="1.10.10.10">
    <property type="entry name" value="Winged helix-like DNA-binding domain superfamily/Winged helix DNA-binding domain"/>
    <property type="match status" value="1"/>
</dbReference>
<dbReference type="Pfam" id="PF01037">
    <property type="entry name" value="AsnC_trans_reg"/>
    <property type="match status" value="1"/>
</dbReference>
<dbReference type="PROSITE" id="PS00519">
    <property type="entry name" value="HTH_ASNC_1"/>
    <property type="match status" value="1"/>
</dbReference>
<dbReference type="Proteomes" id="UP000631694">
    <property type="component" value="Unassembled WGS sequence"/>
</dbReference>
<evidence type="ECO:0000256" key="2">
    <source>
        <dbReference type="ARBA" id="ARBA00023125"/>
    </source>
</evidence>
<dbReference type="PANTHER" id="PTHR30154:SF51">
    <property type="entry name" value="ASNC-FAMILY TRANSCRIPTIONAL REGULATORY PROTEIN"/>
    <property type="match status" value="1"/>
</dbReference>
<dbReference type="GO" id="GO:0043200">
    <property type="term" value="P:response to amino acid"/>
    <property type="evidence" value="ECO:0007669"/>
    <property type="project" value="TreeGrafter"/>
</dbReference>